<dbReference type="PRINTS" id="PR00878">
    <property type="entry name" value="CHOLNESTRASE"/>
</dbReference>
<dbReference type="OrthoDB" id="9000293at2759"/>
<keyword evidence="12" id="KW-0472">Membrane</keyword>
<comment type="catalytic activity">
    <reaction evidence="9">
        <text>acetylcholine + H2O = choline + acetate + H(+)</text>
        <dbReference type="Rhea" id="RHEA:17561"/>
        <dbReference type="ChEBI" id="CHEBI:15354"/>
        <dbReference type="ChEBI" id="CHEBI:15355"/>
        <dbReference type="ChEBI" id="CHEBI:15377"/>
        <dbReference type="ChEBI" id="CHEBI:15378"/>
        <dbReference type="ChEBI" id="CHEBI:30089"/>
        <dbReference type="EC" id="3.1.1.7"/>
    </reaction>
</comment>
<comment type="caution">
    <text evidence="14">The sequence shown here is derived from an EMBL/GenBank/DDBJ whole genome shotgun (WGS) entry which is preliminary data.</text>
</comment>
<evidence type="ECO:0000256" key="8">
    <source>
        <dbReference type="ARBA" id="ARBA00037263"/>
    </source>
</evidence>
<feature type="region of interest" description="Disordered" evidence="11">
    <location>
        <begin position="1"/>
        <end position="23"/>
    </location>
</feature>
<dbReference type="InterPro" id="IPR029058">
    <property type="entry name" value="AB_hydrolase_fold"/>
</dbReference>
<evidence type="ECO:0000259" key="13">
    <source>
        <dbReference type="Pfam" id="PF00135"/>
    </source>
</evidence>
<protein>
    <recommendedName>
        <fullName evidence="2">acetylcholinesterase</fullName>
        <ecNumber evidence="2">3.1.1.7</ecNumber>
    </recommendedName>
</protein>
<dbReference type="CDD" id="cd00312">
    <property type="entry name" value="Esterase_lipase"/>
    <property type="match status" value="1"/>
</dbReference>
<evidence type="ECO:0000256" key="1">
    <source>
        <dbReference type="ARBA" id="ARBA00005964"/>
    </source>
</evidence>
<evidence type="ECO:0000256" key="7">
    <source>
        <dbReference type="ARBA" id="ARBA00023180"/>
    </source>
</evidence>
<evidence type="ECO:0000256" key="10">
    <source>
        <dbReference type="PIRSR" id="PIRSR600997-1"/>
    </source>
</evidence>
<feature type="domain" description="Carboxylesterase type B" evidence="13">
    <location>
        <begin position="189"/>
        <end position="712"/>
    </location>
</feature>
<evidence type="ECO:0000313" key="15">
    <source>
        <dbReference type="Proteomes" id="UP000789390"/>
    </source>
</evidence>
<evidence type="ECO:0000256" key="5">
    <source>
        <dbReference type="ARBA" id="ARBA00022867"/>
    </source>
</evidence>
<proteinExistence type="inferred from homology"/>
<keyword evidence="12" id="KW-0812">Transmembrane</keyword>
<dbReference type="EMBL" id="CAKKLH010000294">
    <property type="protein sequence ID" value="CAH0109699.1"/>
    <property type="molecule type" value="Genomic_DNA"/>
</dbReference>
<dbReference type="Gene3D" id="3.40.50.1820">
    <property type="entry name" value="alpha/beta hydrolase"/>
    <property type="match status" value="1"/>
</dbReference>
<dbReference type="EC" id="3.1.1.7" evidence="2"/>
<dbReference type="AlphaFoldDB" id="A0A8J2S1J4"/>
<keyword evidence="7" id="KW-0325">Glycoprotein</keyword>
<comment type="function">
    <text evidence="8">Rapidly hydrolyzes choline released into the synapse.</text>
</comment>
<keyword evidence="5" id="KW-0531">Neurotransmitter degradation</keyword>
<organism evidence="14 15">
    <name type="scientific">Daphnia galeata</name>
    <dbReference type="NCBI Taxonomy" id="27404"/>
    <lineage>
        <taxon>Eukaryota</taxon>
        <taxon>Metazoa</taxon>
        <taxon>Ecdysozoa</taxon>
        <taxon>Arthropoda</taxon>
        <taxon>Crustacea</taxon>
        <taxon>Branchiopoda</taxon>
        <taxon>Diplostraca</taxon>
        <taxon>Cladocera</taxon>
        <taxon>Anomopoda</taxon>
        <taxon>Daphniidae</taxon>
        <taxon>Daphnia</taxon>
    </lineage>
</organism>
<dbReference type="GO" id="GO:0005615">
    <property type="term" value="C:extracellular space"/>
    <property type="evidence" value="ECO:0007669"/>
    <property type="project" value="TreeGrafter"/>
</dbReference>
<feature type="region of interest" description="Disordered" evidence="11">
    <location>
        <begin position="153"/>
        <end position="185"/>
    </location>
</feature>
<accession>A0A8J2S1J4</accession>
<dbReference type="GO" id="GO:0003990">
    <property type="term" value="F:acetylcholinesterase activity"/>
    <property type="evidence" value="ECO:0007669"/>
    <property type="project" value="UniProtKB-EC"/>
</dbReference>
<dbReference type="GO" id="GO:0019695">
    <property type="term" value="P:choline metabolic process"/>
    <property type="evidence" value="ECO:0007669"/>
    <property type="project" value="TreeGrafter"/>
</dbReference>
<dbReference type="GO" id="GO:0005886">
    <property type="term" value="C:plasma membrane"/>
    <property type="evidence" value="ECO:0007669"/>
    <property type="project" value="TreeGrafter"/>
</dbReference>
<feature type="compositionally biased region" description="Polar residues" evidence="11">
    <location>
        <begin position="13"/>
        <end position="23"/>
    </location>
</feature>
<evidence type="ECO:0000256" key="2">
    <source>
        <dbReference type="ARBA" id="ARBA00013276"/>
    </source>
</evidence>
<evidence type="ECO:0000256" key="11">
    <source>
        <dbReference type="SAM" id="MobiDB-lite"/>
    </source>
</evidence>
<dbReference type="PANTHER" id="PTHR43918:SF12">
    <property type="entry name" value="ACETYLCHOLINESTERASE 1"/>
    <property type="match status" value="1"/>
</dbReference>
<dbReference type="Pfam" id="PF00135">
    <property type="entry name" value="COesterase"/>
    <property type="match status" value="1"/>
</dbReference>
<evidence type="ECO:0000256" key="6">
    <source>
        <dbReference type="ARBA" id="ARBA00023157"/>
    </source>
</evidence>
<evidence type="ECO:0000256" key="4">
    <source>
        <dbReference type="ARBA" id="ARBA00022801"/>
    </source>
</evidence>
<evidence type="ECO:0000256" key="3">
    <source>
        <dbReference type="ARBA" id="ARBA00022487"/>
    </source>
</evidence>
<gene>
    <name evidence="14" type="ORF">DGAL_LOCUS13183</name>
</gene>
<evidence type="ECO:0000256" key="9">
    <source>
        <dbReference type="ARBA" id="ARBA00048484"/>
    </source>
</evidence>
<dbReference type="InterPro" id="IPR002018">
    <property type="entry name" value="CarbesteraseB"/>
</dbReference>
<dbReference type="GO" id="GO:0006581">
    <property type="term" value="P:acetylcholine catabolic process"/>
    <property type="evidence" value="ECO:0007669"/>
    <property type="project" value="TreeGrafter"/>
</dbReference>
<dbReference type="PROSITE" id="PS00122">
    <property type="entry name" value="CARBOXYLESTERASE_B_1"/>
    <property type="match status" value="1"/>
</dbReference>
<dbReference type="InterPro" id="IPR019826">
    <property type="entry name" value="Carboxylesterase_B_AS"/>
</dbReference>
<keyword evidence="12" id="KW-1133">Transmembrane helix</keyword>
<keyword evidence="15" id="KW-1185">Reference proteome</keyword>
<keyword evidence="6" id="KW-1015">Disulfide bond</keyword>
<keyword evidence="4" id="KW-0378">Hydrolase</keyword>
<dbReference type="PANTHER" id="PTHR43918">
    <property type="entry name" value="ACETYLCHOLINESTERASE"/>
    <property type="match status" value="1"/>
</dbReference>
<dbReference type="SUPFAM" id="SSF53474">
    <property type="entry name" value="alpha/beta-Hydrolases"/>
    <property type="match status" value="1"/>
</dbReference>
<dbReference type="FunFam" id="3.40.50.1820:FF:000029">
    <property type="entry name" value="Acetylcholinesterase"/>
    <property type="match status" value="1"/>
</dbReference>
<feature type="active site" description="Charge relay system" evidence="10">
    <location>
        <position position="625"/>
    </location>
</feature>
<dbReference type="InterPro" id="IPR000997">
    <property type="entry name" value="Cholinesterase"/>
</dbReference>
<feature type="region of interest" description="Disordered" evidence="11">
    <location>
        <begin position="102"/>
        <end position="122"/>
    </location>
</feature>
<feature type="active site" description="Charge relay system" evidence="10">
    <location>
        <position position="509"/>
    </location>
</feature>
<comment type="similarity">
    <text evidence="1">Belongs to the type-B carboxylesterase/lipase family.</text>
</comment>
<keyword evidence="3" id="KW-0719">Serine esterase</keyword>
<dbReference type="Proteomes" id="UP000789390">
    <property type="component" value="Unassembled WGS sequence"/>
</dbReference>
<feature type="compositionally biased region" description="Basic residues" evidence="11">
    <location>
        <begin position="1"/>
        <end position="12"/>
    </location>
</feature>
<name>A0A8J2S1J4_9CRUS</name>
<feature type="compositionally biased region" description="Low complexity" evidence="11">
    <location>
        <begin position="109"/>
        <end position="118"/>
    </location>
</feature>
<dbReference type="InterPro" id="IPR050654">
    <property type="entry name" value="AChE-related_enzymes"/>
</dbReference>
<evidence type="ECO:0000256" key="12">
    <source>
        <dbReference type="SAM" id="Phobius"/>
    </source>
</evidence>
<evidence type="ECO:0000313" key="14">
    <source>
        <dbReference type="EMBL" id="CAH0109699.1"/>
    </source>
</evidence>
<feature type="transmembrane region" description="Helical" evidence="12">
    <location>
        <begin position="126"/>
        <end position="143"/>
    </location>
</feature>
<feature type="active site" description="Acyl-ester intermediate" evidence="10">
    <location>
        <position position="383"/>
    </location>
</feature>
<reference evidence="14" key="1">
    <citation type="submission" date="2021-11" db="EMBL/GenBank/DDBJ databases">
        <authorList>
            <person name="Schell T."/>
        </authorList>
    </citation>
    <scope>NUCLEOTIDE SEQUENCE</scope>
    <source>
        <strain evidence="14">M5</strain>
    </source>
</reference>
<sequence>METSRSGRRRAISRQQQKQENVSNRLQWEKYSHNEHEEHHQLQSHHALVGPANRIRNNKSLDCAGDVVDEQQQLPATTHCRVLLTVVVDSFNTRLLTGVDQNNVDDHTQQQQQQQQQRRPLRRRPMPTFIWLSAALLLMWSWGPATTRATRLGPHGTIATSAGSAADSEHHTSGTDTTTTAEDNQDPSLIVNTLAGRVRGMTAVAATGKQVDVWNSIPFGQPPLGELRFRHPRPMDPWDGIRDTRDMPNSCWQTMDDFFGNFAGSTMWNANTERSEDCLYLSVTVPRPRPKNAAVMVWIFGGGFVTGSSTLDVYDPKILVSEENIIYVTLQYRVASLGFLYFDQPGAPGNMGMLDQVMALQWIHSNIAFFGGNPNNITLFGESAGAASVSMHLLSPLSRNLFSQAIMQSGSATAPWATVDREETIIRGLRLAEAVGCPHSRANLSATLDCLKTINASTLVNNEVAPLGILEFSFVPIVDGAFLDESPKRSLATRNFKKCNIMMGSNTEEGYFFIFYYLYNLFPKEENVYINREQFLQSVQELNPFANSIARQAIIFEYTDWSNPDDPIRNRDALDKMVGDYHFTCNVNEFAHRYAEMGGSNNVYMYYYTHRSSTQLWPTWTGVLHADEINFVFGEPLNPTKGYLPQEIALSKKMMRYWANFARTGNPSKSPDGSWTQEYWPVHTPYGREYLTFAANHSWVGRGPRLRQCAFWKKYLPSLKTAAANLQQPPAQCQMPNRVASMDRLDIVTLCSLISIAVWATSELRKRC</sequence>